<gene>
    <name evidence="1" type="ORF">GCM10007111_08360</name>
</gene>
<dbReference type="EMBL" id="BMPN01000001">
    <property type="protein sequence ID" value="GGJ48580.1"/>
    <property type="molecule type" value="Genomic_DNA"/>
</dbReference>
<protein>
    <submittedName>
        <fullName evidence="1">Uncharacterized protein</fullName>
    </submittedName>
</protein>
<comment type="caution">
    <text evidence="1">The sequence shown here is derived from an EMBL/GenBank/DDBJ whole genome shotgun (WGS) entry which is preliminary data.</text>
</comment>
<reference evidence="2" key="1">
    <citation type="journal article" date="2019" name="Int. J. Syst. Evol. Microbiol.">
        <title>The Global Catalogue of Microorganisms (GCM) 10K type strain sequencing project: providing services to taxonomists for standard genome sequencing and annotation.</title>
        <authorList>
            <consortium name="The Broad Institute Genomics Platform"/>
            <consortium name="The Broad Institute Genome Sequencing Center for Infectious Disease"/>
            <person name="Wu L."/>
            <person name="Ma J."/>
        </authorList>
    </citation>
    <scope>NUCLEOTIDE SEQUENCE [LARGE SCALE GENOMIC DNA]</scope>
    <source>
        <strain evidence="2">JCM 30071</strain>
    </source>
</reference>
<evidence type="ECO:0000313" key="1">
    <source>
        <dbReference type="EMBL" id="GGJ48580.1"/>
    </source>
</evidence>
<organism evidence="1 2">
    <name type="scientific">Virgibacillus kapii</name>
    <dbReference type="NCBI Taxonomy" id="1638645"/>
    <lineage>
        <taxon>Bacteria</taxon>
        <taxon>Bacillati</taxon>
        <taxon>Bacillota</taxon>
        <taxon>Bacilli</taxon>
        <taxon>Bacillales</taxon>
        <taxon>Bacillaceae</taxon>
        <taxon>Virgibacillus</taxon>
    </lineage>
</organism>
<proteinExistence type="predicted"/>
<accession>A0ABQ2D7P8</accession>
<name>A0ABQ2D7P8_9BACI</name>
<keyword evidence="2" id="KW-1185">Reference proteome</keyword>
<evidence type="ECO:0000313" key="2">
    <source>
        <dbReference type="Proteomes" id="UP000634435"/>
    </source>
</evidence>
<sequence>MCKLIKATRTKHDCYYDTLHDDLDIDTTREIQSILNAQNTDKSVSYFIQHDPIEYINESYN</sequence>
<dbReference type="RefSeq" id="WP_188942142.1">
    <property type="nucleotide sequence ID" value="NZ_BMPN01000001.1"/>
</dbReference>
<dbReference type="Proteomes" id="UP000634435">
    <property type="component" value="Unassembled WGS sequence"/>
</dbReference>